<accession>T1BZQ6</accession>
<dbReference type="EMBL" id="AUZX01003387">
    <property type="protein sequence ID" value="EQD74038.1"/>
    <property type="molecule type" value="Genomic_DNA"/>
</dbReference>
<feature type="non-terminal residue" evidence="2">
    <location>
        <position position="241"/>
    </location>
</feature>
<gene>
    <name evidence="2" type="ORF">B1A_04650</name>
</gene>
<comment type="caution">
    <text evidence="2">The sequence shown here is derived from an EMBL/GenBank/DDBJ whole genome shotgun (WGS) entry which is preliminary data.</text>
</comment>
<evidence type="ECO:0000256" key="1">
    <source>
        <dbReference type="SAM" id="MobiDB-lite"/>
    </source>
</evidence>
<protein>
    <submittedName>
        <fullName evidence="2">Integrase/recombinase</fullName>
    </submittedName>
</protein>
<organism evidence="2">
    <name type="scientific">mine drainage metagenome</name>
    <dbReference type="NCBI Taxonomy" id="410659"/>
    <lineage>
        <taxon>unclassified sequences</taxon>
        <taxon>metagenomes</taxon>
        <taxon>ecological metagenomes</taxon>
    </lineage>
</organism>
<sequence>MVTVDSFAATHEFQGKKGAGRFLTTKGLVFEIRAALSSATPKGVSWRPYVLRSYCSTRLLLAEGQGKIGRDLREAILGHDGGVSARYNVGKVWGEELLREAREAYKRCEPFLSTVKSTVTPSEPDLKRAILAVLLPEDEVAKLDVTKMTTEEVRRVVTERLQGARGALPEPNISTESVGHLGHTGQPNNGSEGNAADPLETVVQLSELRDRLASGWVYVTKLPNGEAIVRRPANGGGGYPP</sequence>
<proteinExistence type="predicted"/>
<dbReference type="AlphaFoldDB" id="T1BZQ6"/>
<name>T1BZQ6_9ZZZZ</name>
<reference evidence="2" key="1">
    <citation type="submission" date="2013-08" db="EMBL/GenBank/DDBJ databases">
        <authorList>
            <person name="Mendez C."/>
            <person name="Richter M."/>
            <person name="Ferrer M."/>
            <person name="Sanchez J."/>
        </authorList>
    </citation>
    <scope>NUCLEOTIDE SEQUENCE</scope>
</reference>
<evidence type="ECO:0000313" key="2">
    <source>
        <dbReference type="EMBL" id="EQD74038.1"/>
    </source>
</evidence>
<feature type="region of interest" description="Disordered" evidence="1">
    <location>
        <begin position="164"/>
        <end position="196"/>
    </location>
</feature>
<reference evidence="2" key="2">
    <citation type="journal article" date="2014" name="ISME J.">
        <title>Microbial stratification in low pH oxic and suboxic macroscopic growths along an acid mine drainage.</title>
        <authorList>
            <person name="Mendez-Garcia C."/>
            <person name="Mesa V."/>
            <person name="Sprenger R.R."/>
            <person name="Richter M."/>
            <person name="Diez M.S."/>
            <person name="Solano J."/>
            <person name="Bargiela R."/>
            <person name="Golyshina O.V."/>
            <person name="Manteca A."/>
            <person name="Ramos J.L."/>
            <person name="Gallego J.R."/>
            <person name="Llorente I."/>
            <person name="Martins Dos Santos V.A."/>
            <person name="Jensen O.N."/>
            <person name="Pelaez A.I."/>
            <person name="Sanchez J."/>
            <person name="Ferrer M."/>
        </authorList>
    </citation>
    <scope>NUCLEOTIDE SEQUENCE</scope>
</reference>